<dbReference type="AlphaFoldDB" id="A0A2H3ATW2"/>
<evidence type="ECO:0000313" key="1">
    <source>
        <dbReference type="EMBL" id="PBK62189.1"/>
    </source>
</evidence>
<protein>
    <recommendedName>
        <fullName evidence="3">Ubiquitin 3 binding protein But2 C-terminal domain-containing protein</fullName>
    </recommendedName>
</protein>
<accession>A0A2H3ATW2</accession>
<name>A0A2H3ATW2_9AGAR</name>
<dbReference type="EMBL" id="KZ293469">
    <property type="protein sequence ID" value="PBK62189.1"/>
    <property type="molecule type" value="Genomic_DNA"/>
</dbReference>
<evidence type="ECO:0000313" key="2">
    <source>
        <dbReference type="Proteomes" id="UP000218334"/>
    </source>
</evidence>
<keyword evidence="2" id="KW-1185">Reference proteome</keyword>
<organism evidence="1 2">
    <name type="scientific">Armillaria solidipes</name>
    <dbReference type="NCBI Taxonomy" id="1076256"/>
    <lineage>
        <taxon>Eukaryota</taxon>
        <taxon>Fungi</taxon>
        <taxon>Dikarya</taxon>
        <taxon>Basidiomycota</taxon>
        <taxon>Agaricomycotina</taxon>
        <taxon>Agaricomycetes</taxon>
        <taxon>Agaricomycetidae</taxon>
        <taxon>Agaricales</taxon>
        <taxon>Marasmiineae</taxon>
        <taxon>Physalacriaceae</taxon>
        <taxon>Armillaria</taxon>
    </lineage>
</organism>
<gene>
    <name evidence="1" type="ORF">ARMSODRAFT_1025109</name>
</gene>
<evidence type="ECO:0008006" key="3">
    <source>
        <dbReference type="Google" id="ProtNLM"/>
    </source>
</evidence>
<proteinExistence type="predicted"/>
<dbReference type="Proteomes" id="UP000218334">
    <property type="component" value="Unassembled WGS sequence"/>
</dbReference>
<reference evidence="2" key="1">
    <citation type="journal article" date="2017" name="Nat. Ecol. Evol.">
        <title>Genome expansion and lineage-specific genetic innovations in the forest pathogenic fungi Armillaria.</title>
        <authorList>
            <person name="Sipos G."/>
            <person name="Prasanna A.N."/>
            <person name="Walter M.C."/>
            <person name="O'Connor E."/>
            <person name="Balint B."/>
            <person name="Krizsan K."/>
            <person name="Kiss B."/>
            <person name="Hess J."/>
            <person name="Varga T."/>
            <person name="Slot J."/>
            <person name="Riley R."/>
            <person name="Boka B."/>
            <person name="Rigling D."/>
            <person name="Barry K."/>
            <person name="Lee J."/>
            <person name="Mihaltcheva S."/>
            <person name="LaButti K."/>
            <person name="Lipzen A."/>
            <person name="Waldron R."/>
            <person name="Moloney N.M."/>
            <person name="Sperisen C."/>
            <person name="Kredics L."/>
            <person name="Vagvoelgyi C."/>
            <person name="Patrignani A."/>
            <person name="Fitzpatrick D."/>
            <person name="Nagy I."/>
            <person name="Doyle S."/>
            <person name="Anderson J.B."/>
            <person name="Grigoriev I.V."/>
            <person name="Gueldener U."/>
            <person name="Muensterkoetter M."/>
            <person name="Nagy L.G."/>
        </authorList>
    </citation>
    <scope>NUCLEOTIDE SEQUENCE [LARGE SCALE GENOMIC DNA]</scope>
    <source>
        <strain evidence="2">28-4</strain>
    </source>
</reference>
<sequence>MTPPLARSTLVCWGPPSNIGVKDPRVQYHLPPLSQSSNMPSAFWKEPMAGYTLAMTQDVNDTIVGEKATNCWSDHLVMWSSVGTLCSTLITLLMVALSLVNYTYSPAIIQAERPSQYIHLDSVFRNNHDRNASHHTPIMNFPDIVAQIEAHSPGRLVQQDTSRQWRTNLGTVFPDDRHLIVSSKASTVLQFFHLDYGMEYCSLALSIPQPSDGFESEAKLENDTVVDVWLLQSNWSNRLIRASSGEIAPKRKTLVASVPIRFGDHFMTDRFHCPSGELSLFELSCSPSSVGACHVEFWQNGEISPSAGAYIVQECSLEGGEA</sequence>